<evidence type="ECO:0000313" key="1">
    <source>
        <dbReference type="EMBL" id="ABC27420.1"/>
    </source>
</evidence>
<accession>Q2SPK4</accession>
<proteinExistence type="predicted"/>
<reference evidence="1 2" key="1">
    <citation type="journal article" date="2005" name="Nucleic Acids Res.">
        <title>Genomic blueprint of Hahella chejuensis, a marine microbe producing an algicidal agent.</title>
        <authorList>
            <person name="Jeong H."/>
            <person name="Yim J.H."/>
            <person name="Lee C."/>
            <person name="Choi S.-H."/>
            <person name="Park Y.K."/>
            <person name="Yoon S.H."/>
            <person name="Hur C.-G."/>
            <person name="Kang H.-Y."/>
            <person name="Kim D."/>
            <person name="Lee H.H."/>
            <person name="Park K.H."/>
            <person name="Park S.-H."/>
            <person name="Park H.-S."/>
            <person name="Lee H.K."/>
            <person name="Oh T.K."/>
            <person name="Kim J.F."/>
        </authorList>
    </citation>
    <scope>NUCLEOTIDE SEQUENCE [LARGE SCALE GENOMIC DNA]</scope>
    <source>
        <strain evidence="1 2">KCTC 2396</strain>
    </source>
</reference>
<name>Q2SPK4_HAHCH</name>
<gene>
    <name evidence="1" type="ordered locus">HCH_00514</name>
</gene>
<dbReference type="KEGG" id="hch:HCH_00514"/>
<dbReference type="EMBL" id="CP000155">
    <property type="protein sequence ID" value="ABC27420.1"/>
    <property type="molecule type" value="Genomic_DNA"/>
</dbReference>
<sequence>MQDRNEALKKRWLEALRMEAGDGLLRYEEMLLLAEEKSRQVYWMLGKRLTPH</sequence>
<protein>
    <submittedName>
        <fullName evidence="1">Uncharacterized protein</fullName>
    </submittedName>
</protein>
<dbReference type="Proteomes" id="UP000000238">
    <property type="component" value="Chromosome"/>
</dbReference>
<evidence type="ECO:0000313" key="2">
    <source>
        <dbReference type="Proteomes" id="UP000000238"/>
    </source>
</evidence>
<dbReference type="RefSeq" id="WP_011394497.1">
    <property type="nucleotide sequence ID" value="NC_007645.1"/>
</dbReference>
<dbReference type="AlphaFoldDB" id="Q2SPK4"/>
<dbReference type="HOGENOM" id="CLU_3080460_0_0_6"/>
<keyword evidence="2" id="KW-1185">Reference proteome</keyword>
<organism evidence="1 2">
    <name type="scientific">Hahella chejuensis (strain KCTC 2396)</name>
    <dbReference type="NCBI Taxonomy" id="349521"/>
    <lineage>
        <taxon>Bacteria</taxon>
        <taxon>Pseudomonadati</taxon>
        <taxon>Pseudomonadota</taxon>
        <taxon>Gammaproteobacteria</taxon>
        <taxon>Oceanospirillales</taxon>
        <taxon>Hahellaceae</taxon>
        <taxon>Hahella</taxon>
    </lineage>
</organism>